<reference evidence="1" key="2">
    <citation type="journal article" date="2015" name="Data Brief">
        <title>Shoot transcriptome of the giant reed, Arundo donax.</title>
        <authorList>
            <person name="Barrero R.A."/>
            <person name="Guerrero F.D."/>
            <person name="Moolhuijzen P."/>
            <person name="Goolsby J.A."/>
            <person name="Tidwell J."/>
            <person name="Bellgard S.E."/>
            <person name="Bellgard M.I."/>
        </authorList>
    </citation>
    <scope>NUCLEOTIDE SEQUENCE</scope>
    <source>
        <tissue evidence="1">Shoot tissue taken approximately 20 cm above the soil surface</tissue>
    </source>
</reference>
<proteinExistence type="predicted"/>
<reference evidence="1" key="1">
    <citation type="submission" date="2014-09" db="EMBL/GenBank/DDBJ databases">
        <authorList>
            <person name="Magalhaes I.L.F."/>
            <person name="Oliveira U."/>
            <person name="Santos F.R."/>
            <person name="Vidigal T.H.D.A."/>
            <person name="Brescovit A.D."/>
            <person name="Santos A.J."/>
        </authorList>
    </citation>
    <scope>NUCLEOTIDE SEQUENCE</scope>
    <source>
        <tissue evidence="1">Shoot tissue taken approximately 20 cm above the soil surface</tissue>
    </source>
</reference>
<dbReference type="EMBL" id="GBRH01181233">
    <property type="protein sequence ID" value="JAE16663.1"/>
    <property type="molecule type" value="Transcribed_RNA"/>
</dbReference>
<name>A0A0A9G7N2_ARUDO</name>
<dbReference type="AlphaFoldDB" id="A0A0A9G7N2"/>
<evidence type="ECO:0000313" key="1">
    <source>
        <dbReference type="EMBL" id="JAE16663.1"/>
    </source>
</evidence>
<accession>A0A0A9G7N2</accession>
<organism evidence="1">
    <name type="scientific">Arundo donax</name>
    <name type="common">Giant reed</name>
    <name type="synonym">Donax arundinaceus</name>
    <dbReference type="NCBI Taxonomy" id="35708"/>
    <lineage>
        <taxon>Eukaryota</taxon>
        <taxon>Viridiplantae</taxon>
        <taxon>Streptophyta</taxon>
        <taxon>Embryophyta</taxon>
        <taxon>Tracheophyta</taxon>
        <taxon>Spermatophyta</taxon>
        <taxon>Magnoliopsida</taxon>
        <taxon>Liliopsida</taxon>
        <taxon>Poales</taxon>
        <taxon>Poaceae</taxon>
        <taxon>PACMAD clade</taxon>
        <taxon>Arundinoideae</taxon>
        <taxon>Arundineae</taxon>
        <taxon>Arundo</taxon>
    </lineage>
</organism>
<sequence>MGLYSSHTLDLFFLSREAPSEAAPTFMSSLSCPSK</sequence>
<protein>
    <submittedName>
        <fullName evidence="1">Uncharacterized protein</fullName>
    </submittedName>
</protein>